<dbReference type="AlphaFoldDB" id="A0A8S4QCM0"/>
<name>A0A8S4QCM0_9NEOP</name>
<proteinExistence type="predicted"/>
<evidence type="ECO:0000313" key="3">
    <source>
        <dbReference type="Proteomes" id="UP000838756"/>
    </source>
</evidence>
<feature type="compositionally biased region" description="Pro residues" evidence="1">
    <location>
        <begin position="19"/>
        <end position="36"/>
    </location>
</feature>
<feature type="region of interest" description="Disordered" evidence="1">
    <location>
        <begin position="15"/>
        <end position="50"/>
    </location>
</feature>
<keyword evidence="3" id="KW-1185">Reference proteome</keyword>
<dbReference type="Proteomes" id="UP000838756">
    <property type="component" value="Unassembled WGS sequence"/>
</dbReference>
<evidence type="ECO:0000313" key="2">
    <source>
        <dbReference type="EMBL" id="CAH2207504.1"/>
    </source>
</evidence>
<reference evidence="2" key="1">
    <citation type="submission" date="2022-03" db="EMBL/GenBank/DDBJ databases">
        <authorList>
            <person name="Lindestad O."/>
        </authorList>
    </citation>
    <scope>NUCLEOTIDE SEQUENCE</scope>
</reference>
<dbReference type="EMBL" id="CAKXAJ010000421">
    <property type="protein sequence ID" value="CAH2207504.1"/>
    <property type="molecule type" value="Genomic_DNA"/>
</dbReference>
<evidence type="ECO:0000256" key="1">
    <source>
        <dbReference type="SAM" id="MobiDB-lite"/>
    </source>
</evidence>
<feature type="compositionally biased region" description="Low complexity" evidence="1">
    <location>
        <begin position="37"/>
        <end position="50"/>
    </location>
</feature>
<protein>
    <submittedName>
        <fullName evidence="2">Jg4271 protein</fullName>
    </submittedName>
</protein>
<sequence length="64" mass="6487">MCLCYLQDALATKETAPAAVPPPAVPPPAVPPPAVTPPAVTQQAVPQPAATPSEPVVINLVLRL</sequence>
<gene>
    <name evidence="2" type="primary">jg4271</name>
    <name evidence="2" type="ORF">PAEG_LOCUS125</name>
</gene>
<organism evidence="2 3">
    <name type="scientific">Pararge aegeria aegeria</name>
    <dbReference type="NCBI Taxonomy" id="348720"/>
    <lineage>
        <taxon>Eukaryota</taxon>
        <taxon>Metazoa</taxon>
        <taxon>Ecdysozoa</taxon>
        <taxon>Arthropoda</taxon>
        <taxon>Hexapoda</taxon>
        <taxon>Insecta</taxon>
        <taxon>Pterygota</taxon>
        <taxon>Neoptera</taxon>
        <taxon>Endopterygota</taxon>
        <taxon>Lepidoptera</taxon>
        <taxon>Glossata</taxon>
        <taxon>Ditrysia</taxon>
        <taxon>Papilionoidea</taxon>
        <taxon>Nymphalidae</taxon>
        <taxon>Satyrinae</taxon>
        <taxon>Satyrini</taxon>
        <taxon>Parargina</taxon>
        <taxon>Pararge</taxon>
    </lineage>
</organism>
<comment type="caution">
    <text evidence="2">The sequence shown here is derived from an EMBL/GenBank/DDBJ whole genome shotgun (WGS) entry which is preliminary data.</text>
</comment>
<accession>A0A8S4QCM0</accession>
<feature type="non-terminal residue" evidence="2">
    <location>
        <position position="64"/>
    </location>
</feature>